<evidence type="ECO:0000313" key="2">
    <source>
        <dbReference type="EMBL" id="EPE25524.1"/>
    </source>
</evidence>
<feature type="compositionally biased region" description="Polar residues" evidence="1">
    <location>
        <begin position="79"/>
        <end position="91"/>
    </location>
</feature>
<dbReference type="Proteomes" id="UP000016922">
    <property type="component" value="Unassembled WGS sequence"/>
</dbReference>
<name>S3CJV8_GLAL2</name>
<evidence type="ECO:0000313" key="3">
    <source>
        <dbReference type="Proteomes" id="UP000016922"/>
    </source>
</evidence>
<protein>
    <submittedName>
        <fullName evidence="2">Uncharacterized protein</fullName>
    </submittedName>
</protein>
<gene>
    <name evidence="2" type="ORF">GLAREA_01436</name>
</gene>
<evidence type="ECO:0000256" key="1">
    <source>
        <dbReference type="SAM" id="MobiDB-lite"/>
    </source>
</evidence>
<proteinExistence type="predicted"/>
<dbReference type="KEGG" id="glz:GLAREA_01436"/>
<reference evidence="2 3" key="1">
    <citation type="journal article" date="2013" name="BMC Genomics">
        <title>Genomics-driven discovery of the pneumocandin biosynthetic gene cluster in the fungus Glarea lozoyensis.</title>
        <authorList>
            <person name="Chen L."/>
            <person name="Yue Q."/>
            <person name="Zhang X."/>
            <person name="Xiang M."/>
            <person name="Wang C."/>
            <person name="Li S."/>
            <person name="Che Y."/>
            <person name="Ortiz-Lopez F.J."/>
            <person name="Bills G.F."/>
            <person name="Liu X."/>
            <person name="An Z."/>
        </authorList>
    </citation>
    <scope>NUCLEOTIDE SEQUENCE [LARGE SCALE GENOMIC DNA]</scope>
    <source>
        <strain evidence="3">ATCC 20868 / MF5171</strain>
    </source>
</reference>
<feature type="region of interest" description="Disordered" evidence="1">
    <location>
        <begin position="49"/>
        <end position="91"/>
    </location>
</feature>
<sequence>MSTPTEEPRTSGTGSNPNTHQGNSRNQRGERFESAAGSCSFGHVIYVEPPETVGFPDQPGGGRDQNGNINNDPVKGNDRLNNGNTCRRTRM</sequence>
<dbReference type="HOGENOM" id="CLU_2427207_0_0_1"/>
<dbReference type="AlphaFoldDB" id="S3CJV8"/>
<dbReference type="EMBL" id="KE145371">
    <property type="protein sequence ID" value="EPE25524.1"/>
    <property type="molecule type" value="Genomic_DNA"/>
</dbReference>
<keyword evidence="3" id="KW-1185">Reference proteome</keyword>
<dbReference type="GeneID" id="19460494"/>
<dbReference type="RefSeq" id="XP_008086843.1">
    <property type="nucleotide sequence ID" value="XM_008088652.1"/>
</dbReference>
<feature type="compositionally biased region" description="Polar residues" evidence="1">
    <location>
        <begin position="1"/>
        <end position="26"/>
    </location>
</feature>
<organism evidence="2 3">
    <name type="scientific">Glarea lozoyensis (strain ATCC 20868 / MF5171)</name>
    <dbReference type="NCBI Taxonomy" id="1116229"/>
    <lineage>
        <taxon>Eukaryota</taxon>
        <taxon>Fungi</taxon>
        <taxon>Dikarya</taxon>
        <taxon>Ascomycota</taxon>
        <taxon>Pezizomycotina</taxon>
        <taxon>Leotiomycetes</taxon>
        <taxon>Helotiales</taxon>
        <taxon>Helotiaceae</taxon>
        <taxon>Glarea</taxon>
    </lineage>
</organism>
<accession>S3CJV8</accession>
<feature type="region of interest" description="Disordered" evidence="1">
    <location>
        <begin position="1"/>
        <end position="36"/>
    </location>
</feature>